<sequence length="169" mass="18421">MYTIRALEVLTDFGLGTAKLSEAVQGQSELYAIRHYYTCVWSRVMCGSGSSNALWGSHEIPFSLEMEASPVSEECGSASFRTSLCSADFVKHGLLSSTVKMNASIASQSKSACHVGCRNTEKSILRSSREVLTTDQYSARRSDMSLDPCTCYEADGCILAERIASESQE</sequence>
<evidence type="ECO:0000313" key="1">
    <source>
        <dbReference type="EMBL" id="VDD90802.1"/>
    </source>
</evidence>
<gene>
    <name evidence="1" type="ORF">EVEC_LOCUS5553</name>
</gene>
<organism evidence="3">
    <name type="scientific">Enterobius vermicularis</name>
    <name type="common">Human pinworm</name>
    <dbReference type="NCBI Taxonomy" id="51028"/>
    <lineage>
        <taxon>Eukaryota</taxon>
        <taxon>Metazoa</taxon>
        <taxon>Ecdysozoa</taxon>
        <taxon>Nematoda</taxon>
        <taxon>Chromadorea</taxon>
        <taxon>Rhabditida</taxon>
        <taxon>Spirurina</taxon>
        <taxon>Oxyuridomorpha</taxon>
        <taxon>Oxyuroidea</taxon>
        <taxon>Oxyuridae</taxon>
        <taxon>Enterobius</taxon>
    </lineage>
</organism>
<dbReference type="AlphaFoldDB" id="A0A0N4V6P8"/>
<reference evidence="3" key="1">
    <citation type="submission" date="2017-02" db="UniProtKB">
        <authorList>
            <consortium name="WormBaseParasite"/>
        </authorList>
    </citation>
    <scope>IDENTIFICATION</scope>
</reference>
<reference evidence="1 2" key="2">
    <citation type="submission" date="2018-10" db="EMBL/GenBank/DDBJ databases">
        <authorList>
            <consortium name="Pathogen Informatics"/>
        </authorList>
    </citation>
    <scope>NUCLEOTIDE SEQUENCE [LARGE SCALE GENOMIC DNA]</scope>
</reference>
<proteinExistence type="predicted"/>
<name>A0A0N4V6P8_ENTVE</name>
<dbReference type="Proteomes" id="UP000274131">
    <property type="component" value="Unassembled WGS sequence"/>
</dbReference>
<accession>A0A0N4V6P8</accession>
<keyword evidence="2" id="KW-1185">Reference proteome</keyword>
<evidence type="ECO:0000313" key="3">
    <source>
        <dbReference type="WBParaSite" id="EVEC_0000594201-mRNA-1"/>
    </source>
</evidence>
<evidence type="ECO:0000313" key="2">
    <source>
        <dbReference type="Proteomes" id="UP000274131"/>
    </source>
</evidence>
<dbReference type="WBParaSite" id="EVEC_0000594201-mRNA-1">
    <property type="protein sequence ID" value="EVEC_0000594201-mRNA-1"/>
    <property type="gene ID" value="EVEC_0000594201"/>
</dbReference>
<dbReference type="EMBL" id="UXUI01008200">
    <property type="protein sequence ID" value="VDD90802.1"/>
    <property type="molecule type" value="Genomic_DNA"/>
</dbReference>
<protein>
    <submittedName>
        <fullName evidence="1 3">Uncharacterized protein</fullName>
    </submittedName>
</protein>